<dbReference type="RefSeq" id="WP_210512164.1">
    <property type="nucleotide sequence ID" value="NZ_JAFIDN010000007.1"/>
</dbReference>
<name>A0A8J7S9N4_9BACT</name>
<protein>
    <submittedName>
        <fullName evidence="1">Nucleotidyl transferase AbiEii/AbiGii toxin family protein</fullName>
    </submittedName>
</protein>
<reference evidence="1" key="1">
    <citation type="submission" date="2021-02" db="EMBL/GenBank/DDBJ databases">
        <title>Natronogracilivirga saccharolytica gen. nov. sp. nov. a new anaerobic, haloalkiliphilic carbohydrate-fermenting bacterium from soda lake and proposing of Cyclonatronumiaceae fam. nov. in the phylum Balneolaeota.</title>
        <authorList>
            <person name="Zhilina T.N."/>
            <person name="Sorokin D.Y."/>
            <person name="Zavarzina D.G."/>
            <person name="Toshchakov S.V."/>
            <person name="Kublanov I.V."/>
        </authorList>
    </citation>
    <scope>NUCLEOTIDE SEQUENCE</scope>
    <source>
        <strain evidence="1">Z-1702</strain>
    </source>
</reference>
<comment type="caution">
    <text evidence="1">The sequence shown here is derived from an EMBL/GenBank/DDBJ whole genome shotgun (WGS) entry which is preliminary data.</text>
</comment>
<keyword evidence="2" id="KW-1185">Reference proteome</keyword>
<dbReference type="AlphaFoldDB" id="A0A8J7S9N4"/>
<keyword evidence="1" id="KW-0808">Transferase</keyword>
<dbReference type="EMBL" id="JAFIDN010000007">
    <property type="protein sequence ID" value="MBP3192968.1"/>
    <property type="molecule type" value="Genomic_DNA"/>
</dbReference>
<sequence>MDNKVFLQEWFKLTRETRVAIFTETARRMGLPVFAVEKDWWVVHTLRLLFSLPVSSHMVFKGGTSLSKGWKVIERFSEDIDLALDRSFLGFDGDLGKKKVSRLRRASYDYISGTLIHELQQAFDDFGFHDVSLRIEEVQHIDQDPLVIEIYYPKLTETDTYLKPGVLLEVGSRSLKEPFTIKPIISYIGEQHSDRLFADQAVGIPVVNAERTLLEKVFLLHEEHQRPMEKRRLNRLSRHLYDIYRLSQTSHCEAALKDSELYRTIVNHRSRFVRLSGVDYSQHQPKYINFIPPEDALSEWKKDYSEMRENMIHTDSPAFGELIDYLRDFQSRLNGLTWTL</sequence>
<organism evidence="1 2">
    <name type="scientific">Natronogracilivirga saccharolytica</name>
    <dbReference type="NCBI Taxonomy" id="2812953"/>
    <lineage>
        <taxon>Bacteria</taxon>
        <taxon>Pseudomonadati</taxon>
        <taxon>Balneolota</taxon>
        <taxon>Balneolia</taxon>
        <taxon>Balneolales</taxon>
        <taxon>Cyclonatronaceae</taxon>
        <taxon>Natronogracilivirga</taxon>
    </lineage>
</organism>
<dbReference type="InterPro" id="IPR014942">
    <property type="entry name" value="AbiEii"/>
</dbReference>
<evidence type="ECO:0000313" key="2">
    <source>
        <dbReference type="Proteomes" id="UP000673975"/>
    </source>
</evidence>
<gene>
    <name evidence="1" type="ORF">NATSA_09870</name>
</gene>
<dbReference type="GO" id="GO:0016740">
    <property type="term" value="F:transferase activity"/>
    <property type="evidence" value="ECO:0007669"/>
    <property type="project" value="UniProtKB-KW"/>
</dbReference>
<evidence type="ECO:0000313" key="1">
    <source>
        <dbReference type="EMBL" id="MBP3192968.1"/>
    </source>
</evidence>
<dbReference type="Pfam" id="PF08843">
    <property type="entry name" value="AbiEii"/>
    <property type="match status" value="1"/>
</dbReference>
<dbReference type="Proteomes" id="UP000673975">
    <property type="component" value="Unassembled WGS sequence"/>
</dbReference>
<proteinExistence type="predicted"/>
<accession>A0A8J7S9N4</accession>
<dbReference type="Gene3D" id="3.10.450.620">
    <property type="entry name" value="JHP933, nucleotidyltransferase-like core domain"/>
    <property type="match status" value="1"/>
</dbReference>